<dbReference type="PANTHER" id="PTHR34657">
    <property type="entry name" value="EMBRYO SAC DEVELOPMENT ARREST 6"/>
    <property type="match status" value="1"/>
</dbReference>
<accession>A0A8J5L348</accession>
<dbReference type="Proteomes" id="UP000734854">
    <property type="component" value="Unassembled WGS sequence"/>
</dbReference>
<evidence type="ECO:0000256" key="1">
    <source>
        <dbReference type="SAM" id="MobiDB-lite"/>
    </source>
</evidence>
<dbReference type="AlphaFoldDB" id="A0A8J5L348"/>
<organism evidence="2 3">
    <name type="scientific">Zingiber officinale</name>
    <name type="common">Ginger</name>
    <name type="synonym">Amomum zingiber</name>
    <dbReference type="NCBI Taxonomy" id="94328"/>
    <lineage>
        <taxon>Eukaryota</taxon>
        <taxon>Viridiplantae</taxon>
        <taxon>Streptophyta</taxon>
        <taxon>Embryophyta</taxon>
        <taxon>Tracheophyta</taxon>
        <taxon>Spermatophyta</taxon>
        <taxon>Magnoliopsida</taxon>
        <taxon>Liliopsida</taxon>
        <taxon>Zingiberales</taxon>
        <taxon>Zingiberaceae</taxon>
        <taxon>Zingiber</taxon>
    </lineage>
</organism>
<evidence type="ECO:0000313" key="2">
    <source>
        <dbReference type="EMBL" id="KAG6503697.1"/>
    </source>
</evidence>
<dbReference type="OrthoDB" id="687843at2759"/>
<sequence length="117" mass="12831">MSSQSPTLGATRKRKDREPSDEAELGKPAKRSDNRLLAGLLAHEFLTRGSLFGSRWDLTRSAPPEPDRKEKKDIGLSPPPPPPAVRYAEASHLVMRGGAHVAGVVNPTQLGRWLQQM</sequence>
<reference evidence="2 3" key="1">
    <citation type="submission" date="2020-08" db="EMBL/GenBank/DDBJ databases">
        <title>Plant Genome Project.</title>
        <authorList>
            <person name="Zhang R.-G."/>
        </authorList>
    </citation>
    <scope>NUCLEOTIDE SEQUENCE [LARGE SCALE GENOMIC DNA]</scope>
    <source>
        <tissue evidence="2">Rhizome</tissue>
    </source>
</reference>
<feature type="region of interest" description="Disordered" evidence="1">
    <location>
        <begin position="1"/>
        <end position="33"/>
    </location>
</feature>
<comment type="caution">
    <text evidence="2">The sequence shown here is derived from an EMBL/GenBank/DDBJ whole genome shotgun (WGS) entry which is preliminary data.</text>
</comment>
<evidence type="ECO:0000313" key="3">
    <source>
        <dbReference type="Proteomes" id="UP000734854"/>
    </source>
</evidence>
<dbReference type="PANTHER" id="PTHR34657:SF4">
    <property type="entry name" value="EMBRYO SAC DEVELOPMENT ARREST 6"/>
    <property type="match status" value="1"/>
</dbReference>
<feature type="compositionally biased region" description="Basic and acidic residues" evidence="1">
    <location>
        <begin position="16"/>
        <end position="33"/>
    </location>
</feature>
<name>A0A8J5L348_ZINOF</name>
<evidence type="ECO:0008006" key="4">
    <source>
        <dbReference type="Google" id="ProtNLM"/>
    </source>
</evidence>
<keyword evidence="3" id="KW-1185">Reference proteome</keyword>
<proteinExistence type="predicted"/>
<feature type="compositionally biased region" description="Basic and acidic residues" evidence="1">
    <location>
        <begin position="65"/>
        <end position="74"/>
    </location>
</feature>
<protein>
    <recommendedName>
        <fullName evidence="4">Embryo sac development arrest 6</fullName>
    </recommendedName>
</protein>
<gene>
    <name evidence="2" type="ORF">ZIOFF_036021</name>
</gene>
<dbReference type="EMBL" id="JACMSC010000010">
    <property type="protein sequence ID" value="KAG6503697.1"/>
    <property type="molecule type" value="Genomic_DNA"/>
</dbReference>
<feature type="region of interest" description="Disordered" evidence="1">
    <location>
        <begin position="53"/>
        <end position="84"/>
    </location>
</feature>